<proteinExistence type="predicted"/>
<dbReference type="AlphaFoldDB" id="A0A2S6CM92"/>
<keyword evidence="3" id="KW-1185">Reference proteome</keyword>
<dbReference type="OrthoDB" id="438224at2759"/>
<evidence type="ECO:0000256" key="1">
    <source>
        <dbReference type="SAM" id="MobiDB-lite"/>
    </source>
</evidence>
<feature type="compositionally biased region" description="Acidic residues" evidence="1">
    <location>
        <begin position="1"/>
        <end position="11"/>
    </location>
</feature>
<accession>A0A2S6CM92</accession>
<evidence type="ECO:0000313" key="2">
    <source>
        <dbReference type="EMBL" id="PPJ60839.1"/>
    </source>
</evidence>
<organism evidence="2 3">
    <name type="scientific">Cercospora berteroae</name>
    <dbReference type="NCBI Taxonomy" id="357750"/>
    <lineage>
        <taxon>Eukaryota</taxon>
        <taxon>Fungi</taxon>
        <taxon>Dikarya</taxon>
        <taxon>Ascomycota</taxon>
        <taxon>Pezizomycotina</taxon>
        <taxon>Dothideomycetes</taxon>
        <taxon>Dothideomycetidae</taxon>
        <taxon>Mycosphaerellales</taxon>
        <taxon>Mycosphaerellaceae</taxon>
        <taxon>Cercospora</taxon>
    </lineage>
</organism>
<gene>
    <name evidence="2" type="ORF">CBER1_11593</name>
</gene>
<feature type="compositionally biased region" description="Polar residues" evidence="1">
    <location>
        <begin position="42"/>
        <end position="55"/>
    </location>
</feature>
<feature type="compositionally biased region" description="Low complexity" evidence="1">
    <location>
        <begin position="97"/>
        <end position="107"/>
    </location>
</feature>
<sequence length="209" mass="22921">MTDTTEFDYDDPLISRETLDAFSQPEPYDYDSLLDLQAPMAPSSSTRTSQSTGNGPRSPKLRFNNARNDLQPASASFPTGNRPTITVTPAVPPNPQPSASSTSNNTATSISSQAYSIVQVWPASDGIDKHPTHPNCTRNDLYFEQRLARAWMAEQGIPLRPNVKYKLDRLPTGYSGWLLVSNTGKNQWREWASTVCKVVSDNVGGLTGV</sequence>
<reference evidence="3" key="1">
    <citation type="journal article" date="2017" name="bioRxiv">
        <title>Conservation of a gene cluster reveals novel cercosporin biosynthetic mechanisms and extends production to the genus Colletotrichum.</title>
        <authorList>
            <person name="de Jonge R."/>
            <person name="Ebert M.K."/>
            <person name="Huitt-Roehl C.R."/>
            <person name="Pal P."/>
            <person name="Suttle J.C."/>
            <person name="Spanner R.E."/>
            <person name="Neubauer J.D."/>
            <person name="Jurick W.M.II."/>
            <person name="Stott K.A."/>
            <person name="Secor G.A."/>
            <person name="Thomma B.P.H.J."/>
            <person name="Van de Peer Y."/>
            <person name="Townsend C.A."/>
            <person name="Bolton M.D."/>
        </authorList>
    </citation>
    <scope>NUCLEOTIDE SEQUENCE [LARGE SCALE GENOMIC DNA]</scope>
    <source>
        <strain evidence="3">CBS538.71</strain>
    </source>
</reference>
<comment type="caution">
    <text evidence="2">The sequence shown here is derived from an EMBL/GenBank/DDBJ whole genome shotgun (WGS) entry which is preliminary data.</text>
</comment>
<feature type="compositionally biased region" description="Polar residues" evidence="1">
    <location>
        <begin position="65"/>
        <end position="87"/>
    </location>
</feature>
<dbReference type="Proteomes" id="UP000237631">
    <property type="component" value="Unassembled WGS sequence"/>
</dbReference>
<feature type="region of interest" description="Disordered" evidence="1">
    <location>
        <begin position="1"/>
        <end position="107"/>
    </location>
</feature>
<dbReference type="EMBL" id="PNEN01000196">
    <property type="protein sequence ID" value="PPJ60839.1"/>
    <property type="molecule type" value="Genomic_DNA"/>
</dbReference>
<name>A0A2S6CM92_9PEZI</name>
<evidence type="ECO:0000313" key="3">
    <source>
        <dbReference type="Proteomes" id="UP000237631"/>
    </source>
</evidence>
<protein>
    <submittedName>
        <fullName evidence="2">Uncharacterized protein</fullName>
    </submittedName>
</protein>